<dbReference type="PANTHER" id="PTHR43362">
    <property type="entry name" value="MANNITOL DEHYDROGENASE DSF1-RELATED"/>
    <property type="match status" value="1"/>
</dbReference>
<dbReference type="InterPro" id="IPR008927">
    <property type="entry name" value="6-PGluconate_DH-like_C_sf"/>
</dbReference>
<evidence type="ECO:0000256" key="1">
    <source>
        <dbReference type="ARBA" id="ARBA00023002"/>
    </source>
</evidence>
<proteinExistence type="predicted"/>
<reference evidence="4 5" key="1">
    <citation type="submission" date="2024-05" db="EMBL/GenBank/DDBJ databases">
        <authorList>
            <person name="Liu Q."/>
            <person name="Xin Y.-H."/>
        </authorList>
    </citation>
    <scope>NUCLEOTIDE SEQUENCE [LARGE SCALE GENOMIC DNA]</scope>
    <source>
        <strain evidence="4 5">CGMCC 1.10181</strain>
    </source>
</reference>
<feature type="domain" description="Mannitol dehydrogenase C-terminal" evidence="3">
    <location>
        <begin position="285"/>
        <end position="473"/>
    </location>
</feature>
<dbReference type="InterPro" id="IPR013328">
    <property type="entry name" value="6PGD_dom2"/>
</dbReference>
<dbReference type="PRINTS" id="PR00084">
    <property type="entry name" value="MTLDHDRGNASE"/>
</dbReference>
<dbReference type="Proteomes" id="UP001419910">
    <property type="component" value="Unassembled WGS sequence"/>
</dbReference>
<feature type="domain" description="Mannitol dehydrogenase N-terminal" evidence="2">
    <location>
        <begin position="29"/>
        <end position="275"/>
    </location>
</feature>
<dbReference type="PANTHER" id="PTHR43362:SF1">
    <property type="entry name" value="MANNITOL DEHYDROGENASE 2-RELATED"/>
    <property type="match status" value="1"/>
</dbReference>
<comment type="caution">
    <text evidence="4">The sequence shown here is derived from an EMBL/GenBank/DDBJ whole genome shotgun (WGS) entry which is preliminary data.</text>
</comment>
<evidence type="ECO:0000313" key="5">
    <source>
        <dbReference type="Proteomes" id="UP001419910"/>
    </source>
</evidence>
<gene>
    <name evidence="4" type="ORF">ABC974_24685</name>
</gene>
<organism evidence="4 5">
    <name type="scientific">Sphingomonas oligophenolica</name>
    <dbReference type="NCBI Taxonomy" id="301154"/>
    <lineage>
        <taxon>Bacteria</taxon>
        <taxon>Pseudomonadati</taxon>
        <taxon>Pseudomonadota</taxon>
        <taxon>Alphaproteobacteria</taxon>
        <taxon>Sphingomonadales</taxon>
        <taxon>Sphingomonadaceae</taxon>
        <taxon>Sphingomonas</taxon>
    </lineage>
</organism>
<dbReference type="InterPro" id="IPR013118">
    <property type="entry name" value="Mannitol_DH_C"/>
</dbReference>
<keyword evidence="5" id="KW-1185">Reference proteome</keyword>
<dbReference type="SUPFAM" id="SSF51735">
    <property type="entry name" value="NAD(P)-binding Rossmann-fold domains"/>
    <property type="match status" value="1"/>
</dbReference>
<keyword evidence="1 4" id="KW-0560">Oxidoreductase</keyword>
<dbReference type="Gene3D" id="1.10.1040.10">
    <property type="entry name" value="N-(1-d-carboxylethyl)-l-norvaline Dehydrogenase, domain 2"/>
    <property type="match status" value="1"/>
</dbReference>
<dbReference type="Pfam" id="PF01232">
    <property type="entry name" value="Mannitol_dh"/>
    <property type="match status" value="1"/>
</dbReference>
<dbReference type="Gene3D" id="3.40.50.720">
    <property type="entry name" value="NAD(P)-binding Rossmann-like Domain"/>
    <property type="match status" value="1"/>
</dbReference>
<dbReference type="InterPro" id="IPR013131">
    <property type="entry name" value="Mannitol_DH_N"/>
</dbReference>
<evidence type="ECO:0000259" key="3">
    <source>
        <dbReference type="Pfam" id="PF08125"/>
    </source>
</evidence>
<dbReference type="Pfam" id="PF08125">
    <property type="entry name" value="Mannitol_dh_C"/>
    <property type="match status" value="1"/>
</dbReference>
<dbReference type="InterPro" id="IPR036291">
    <property type="entry name" value="NAD(P)-bd_dom_sf"/>
</dbReference>
<sequence>MDRLSTSTIGSLPESVTVPSYDRAAVKPGVVHLGIGAFHRAHQAAVFEAALESGDLRWGITGASLRSAGVRDEMNPQDGLYTLVTRDGSGDSLKVMGVVREVLVAPENPERLVERLADPDVHIVTLTVTEKGYKLDPATGALLVDDPDVAHDCSDLSAPKTAPGFLVAALSARRDLGLPPFTAISCDNLPHNGRRLEQAVLAIARAHSDALAAWIEQKGAFPETMVDRIVPATTPADIAGLEERLGVTDRAMVKAEPFLQWVIEDRFCGPRPDFEALGVQITASVAPWEEAKLRMLNGAHSGIAYLGGLAGIDFVHEVVAIPAFARFVEALWDEAEATLSPPPGLDVAGYRTALMARFANPALQHRTRQIAMDGSQKLPQRLLAPIAARRAKGLDVDALALAVAAWMRWQGGRDDAGNAHVVDDPLAALTASRLQGLSDPEAQVDALLSIDAIFPPALAADDGVRGALVRHLTSLAAHGAGATVEAFST</sequence>
<dbReference type="InterPro" id="IPR050988">
    <property type="entry name" value="Mannitol_DH/Oxidoreductase"/>
</dbReference>
<dbReference type="EC" id="1.1.1.-" evidence="4"/>
<accession>A0ABU9YAL8</accession>
<dbReference type="InterPro" id="IPR000669">
    <property type="entry name" value="Mannitol_DH"/>
</dbReference>
<evidence type="ECO:0000259" key="2">
    <source>
        <dbReference type="Pfam" id="PF01232"/>
    </source>
</evidence>
<dbReference type="RefSeq" id="WP_343891021.1">
    <property type="nucleotide sequence ID" value="NZ_BAAAEH010000037.1"/>
</dbReference>
<dbReference type="GO" id="GO:0016491">
    <property type="term" value="F:oxidoreductase activity"/>
    <property type="evidence" value="ECO:0007669"/>
    <property type="project" value="UniProtKB-KW"/>
</dbReference>
<name>A0ABU9YAL8_9SPHN</name>
<evidence type="ECO:0000313" key="4">
    <source>
        <dbReference type="EMBL" id="MEN2792849.1"/>
    </source>
</evidence>
<dbReference type="SUPFAM" id="SSF48179">
    <property type="entry name" value="6-phosphogluconate dehydrogenase C-terminal domain-like"/>
    <property type="match status" value="1"/>
</dbReference>
<dbReference type="EMBL" id="JBDIME010000034">
    <property type="protein sequence ID" value="MEN2792849.1"/>
    <property type="molecule type" value="Genomic_DNA"/>
</dbReference>
<protein>
    <submittedName>
        <fullName evidence="4">Mannitol dehydrogenase family protein</fullName>
        <ecNumber evidence="4">1.1.1.-</ecNumber>
    </submittedName>
</protein>